<keyword evidence="4 9" id="KW-0808">Transferase</keyword>
<evidence type="ECO:0000256" key="2">
    <source>
        <dbReference type="ARBA" id="ARBA00010065"/>
    </source>
</evidence>
<dbReference type="PROSITE" id="PS50263">
    <property type="entry name" value="CN_HYDROLASE"/>
    <property type="match status" value="1"/>
</dbReference>
<dbReference type="KEGG" id="sng:SNE_A21420"/>
<keyword evidence="12" id="KW-1185">Reference proteome</keyword>
<evidence type="ECO:0000256" key="6">
    <source>
        <dbReference type="ARBA" id="ARBA00022989"/>
    </source>
</evidence>
<accession>F8L3Y9</accession>
<feature type="transmembrane region" description="Helical" evidence="9">
    <location>
        <begin position="78"/>
        <end position="101"/>
    </location>
</feature>
<name>F8L3Y9_SIMNZ</name>
<comment type="subcellular location">
    <subcellularLocation>
        <location evidence="9">Cell inner membrane</location>
        <topology evidence="9">Multi-pass membrane protein</topology>
    </subcellularLocation>
    <subcellularLocation>
        <location evidence="1">Cell membrane</location>
        <topology evidence="1">Multi-pass membrane protein</topology>
    </subcellularLocation>
</comment>
<dbReference type="RefSeq" id="WP_013944485.1">
    <property type="nucleotide sequence ID" value="NC_015713.1"/>
</dbReference>
<dbReference type="InterPro" id="IPR045378">
    <property type="entry name" value="LNT_N"/>
</dbReference>
<dbReference type="AlphaFoldDB" id="F8L3Y9"/>
<evidence type="ECO:0000256" key="3">
    <source>
        <dbReference type="ARBA" id="ARBA00022475"/>
    </source>
</evidence>
<dbReference type="Pfam" id="PF20154">
    <property type="entry name" value="LNT_N"/>
    <property type="match status" value="1"/>
</dbReference>
<feature type="transmembrane region" description="Helical" evidence="9">
    <location>
        <begin position="52"/>
        <end position="72"/>
    </location>
</feature>
<keyword evidence="9" id="KW-0997">Cell inner membrane</keyword>
<dbReference type="GO" id="GO:0005886">
    <property type="term" value="C:plasma membrane"/>
    <property type="evidence" value="ECO:0007669"/>
    <property type="project" value="UniProtKB-SubCell"/>
</dbReference>
<feature type="transmembrane region" description="Helical" evidence="9">
    <location>
        <begin position="516"/>
        <end position="538"/>
    </location>
</feature>
<dbReference type="GO" id="GO:0016410">
    <property type="term" value="F:N-acyltransferase activity"/>
    <property type="evidence" value="ECO:0007669"/>
    <property type="project" value="UniProtKB-UniRule"/>
</dbReference>
<evidence type="ECO:0000256" key="7">
    <source>
        <dbReference type="ARBA" id="ARBA00023136"/>
    </source>
</evidence>
<dbReference type="InterPro" id="IPR036526">
    <property type="entry name" value="C-N_Hydrolase_sf"/>
</dbReference>
<evidence type="ECO:0000256" key="1">
    <source>
        <dbReference type="ARBA" id="ARBA00004651"/>
    </source>
</evidence>
<evidence type="ECO:0000256" key="9">
    <source>
        <dbReference type="HAMAP-Rule" id="MF_01148"/>
    </source>
</evidence>
<reference evidence="11 12" key="1">
    <citation type="journal article" date="2011" name="Mol. Biol. Evol.">
        <title>Unity in variety--the pan-genome of the Chlamydiae.</title>
        <authorList>
            <person name="Collingro A."/>
            <person name="Tischler P."/>
            <person name="Weinmaier T."/>
            <person name="Penz T."/>
            <person name="Heinz E."/>
            <person name="Brunham R.C."/>
            <person name="Read T.D."/>
            <person name="Bavoil P.M."/>
            <person name="Sachse K."/>
            <person name="Kahane S."/>
            <person name="Friedman M.G."/>
            <person name="Rattei T."/>
            <person name="Myers G.S."/>
            <person name="Horn M."/>
        </authorList>
    </citation>
    <scope>NUCLEOTIDE SEQUENCE [LARGE SCALE GENOMIC DNA]</scope>
    <source>
        <strain evidence="12">ATCC VR-1471 / Z</strain>
    </source>
</reference>
<sequence length="544" mass="62053">MLKKNFFFLLSFIIVAWGQPDVSPILSLLASSCGFAFFWLILLTFPSKKHRFILSTLWFTAVQAVQLSWLATPQFQGTYIFFVYGGLILLLGMQFGLFSLFFPKTTPLKAKQLLALAAIWTLIEWGRLFILCGFAWNPIGLSMTAFPVSSQLASVWGIFGLSFWTALVNLLVLQAMISWNVKRGAIAAGCFLFPFLFGFLHMLYHDSKEWNEKTHVALIQTSLLPNEKSFFYHQGHVYVPPYQQWEAILSYLEEKGALEVDLIAMPEYTVPFSANRKVYDYEDVRYVLESAWGPHDWSYLLNSRLAEKHEGNGKVRWYVSNLFWAQALADHYEAEVVIGLDDSDEEKGESYNAAFHLLPHKTTINRYEKRVLLPLAEYLPFSFLKPLVARYGITDFFTHGKESKVFEGAYPLNISICYEECFSHLIRQGKLGGAKLFINVTNDAWYPSSRLHLSHFSHGKLRAIENGVPLVRACNTGVTAAVDSLGRTVGQLGTENLEVQRGALITELHLYTYPTLYTYFGDYLIVALSFILILWAYIDHRKST</sequence>
<dbReference type="EC" id="2.3.1.269" evidence="9"/>
<keyword evidence="6 9" id="KW-1133">Transmembrane helix</keyword>
<dbReference type="CDD" id="cd07571">
    <property type="entry name" value="ALP_N-acyl_transferase"/>
    <property type="match status" value="1"/>
</dbReference>
<keyword evidence="3 9" id="KW-1003">Cell membrane</keyword>
<keyword evidence="7 9" id="KW-0472">Membrane</keyword>
<protein>
    <recommendedName>
        <fullName evidence="9">Apolipoprotein N-acyltransferase</fullName>
        <shortName evidence="9">ALP N-acyltransferase</shortName>
        <ecNumber evidence="9">2.3.1.269</ecNumber>
    </recommendedName>
</protein>
<dbReference type="Gene3D" id="3.60.110.10">
    <property type="entry name" value="Carbon-nitrogen hydrolase"/>
    <property type="match status" value="1"/>
</dbReference>
<dbReference type="UniPathway" id="UPA00666"/>
<comment type="similarity">
    <text evidence="2 9">Belongs to the CN hydrolase family. Apolipoprotein N-acyltransferase subfamily.</text>
</comment>
<evidence type="ECO:0000256" key="4">
    <source>
        <dbReference type="ARBA" id="ARBA00022679"/>
    </source>
</evidence>
<dbReference type="HOGENOM" id="CLU_019563_1_2_0"/>
<dbReference type="PANTHER" id="PTHR38686:SF1">
    <property type="entry name" value="APOLIPOPROTEIN N-ACYLTRANSFERASE"/>
    <property type="match status" value="1"/>
</dbReference>
<dbReference type="NCBIfam" id="TIGR00546">
    <property type="entry name" value="lnt"/>
    <property type="match status" value="1"/>
</dbReference>
<feature type="transmembrane region" description="Helical" evidence="9">
    <location>
        <begin position="113"/>
        <end position="136"/>
    </location>
</feature>
<keyword evidence="8 9" id="KW-0012">Acyltransferase</keyword>
<proteinExistence type="inferred from homology"/>
<comment type="catalytic activity">
    <reaction evidence="9">
        <text>N-terminal S-1,2-diacyl-sn-glyceryl-L-cysteinyl-[lipoprotein] + a glycerophospholipid = N-acyl-S-1,2-diacyl-sn-glyceryl-L-cysteinyl-[lipoprotein] + a 2-acyl-sn-glycero-3-phospholipid + H(+)</text>
        <dbReference type="Rhea" id="RHEA:48228"/>
        <dbReference type="Rhea" id="RHEA-COMP:14681"/>
        <dbReference type="Rhea" id="RHEA-COMP:14684"/>
        <dbReference type="ChEBI" id="CHEBI:15378"/>
        <dbReference type="ChEBI" id="CHEBI:136912"/>
        <dbReference type="ChEBI" id="CHEBI:140656"/>
        <dbReference type="ChEBI" id="CHEBI:140657"/>
        <dbReference type="ChEBI" id="CHEBI:140660"/>
        <dbReference type="EC" id="2.3.1.269"/>
    </reaction>
</comment>
<feature type="transmembrane region" description="Helical" evidence="9">
    <location>
        <begin position="185"/>
        <end position="204"/>
    </location>
</feature>
<gene>
    <name evidence="9 11" type="primary">lnt</name>
    <name evidence="11" type="ordered locus">SNE_A21420</name>
</gene>
<evidence type="ECO:0000256" key="5">
    <source>
        <dbReference type="ARBA" id="ARBA00022692"/>
    </source>
</evidence>
<evidence type="ECO:0000313" key="11">
    <source>
        <dbReference type="EMBL" id="CCB90019.1"/>
    </source>
</evidence>
<evidence type="ECO:0000313" key="12">
    <source>
        <dbReference type="Proteomes" id="UP000000496"/>
    </source>
</evidence>
<dbReference type="OrthoDB" id="9804277at2"/>
<dbReference type="STRING" id="331113.SNE_A21420"/>
<evidence type="ECO:0000259" key="10">
    <source>
        <dbReference type="PROSITE" id="PS50263"/>
    </source>
</evidence>
<dbReference type="SUPFAM" id="SSF56317">
    <property type="entry name" value="Carbon-nitrogen hydrolase"/>
    <property type="match status" value="1"/>
</dbReference>
<evidence type="ECO:0000256" key="8">
    <source>
        <dbReference type="ARBA" id="ARBA00023315"/>
    </source>
</evidence>
<dbReference type="EMBL" id="FR872582">
    <property type="protein sequence ID" value="CCB90019.1"/>
    <property type="molecule type" value="Genomic_DNA"/>
</dbReference>
<dbReference type="eggNOG" id="COG0815">
    <property type="taxonomic scope" value="Bacteria"/>
</dbReference>
<dbReference type="HAMAP" id="MF_01148">
    <property type="entry name" value="Lnt"/>
    <property type="match status" value="1"/>
</dbReference>
<feature type="domain" description="CN hydrolase" evidence="10">
    <location>
        <begin position="219"/>
        <end position="510"/>
    </location>
</feature>
<comment type="pathway">
    <text evidence="9">Protein modification; lipoprotein biosynthesis (N-acyl transfer).</text>
</comment>
<feature type="transmembrane region" description="Helical" evidence="9">
    <location>
        <begin position="28"/>
        <end position="45"/>
    </location>
</feature>
<organism evidence="11 12">
    <name type="scientific">Simkania negevensis (strain ATCC VR-1471 / DSM 27360 / Z)</name>
    <dbReference type="NCBI Taxonomy" id="331113"/>
    <lineage>
        <taxon>Bacteria</taxon>
        <taxon>Pseudomonadati</taxon>
        <taxon>Chlamydiota</taxon>
        <taxon>Chlamydiia</taxon>
        <taxon>Parachlamydiales</taxon>
        <taxon>Simkaniaceae</taxon>
        <taxon>Simkania</taxon>
    </lineage>
</organism>
<keyword evidence="11" id="KW-0449">Lipoprotein</keyword>
<dbReference type="PANTHER" id="PTHR38686">
    <property type="entry name" value="APOLIPOPROTEIN N-ACYLTRANSFERASE"/>
    <property type="match status" value="1"/>
</dbReference>
<comment type="function">
    <text evidence="9">Catalyzes the phospholipid dependent N-acylation of the N-terminal cysteine of apolipoprotein, the last step in lipoprotein maturation.</text>
</comment>
<dbReference type="PROSITE" id="PS51257">
    <property type="entry name" value="PROKAR_LIPOPROTEIN"/>
    <property type="match status" value="1"/>
</dbReference>
<keyword evidence="5 9" id="KW-0812">Transmembrane</keyword>
<dbReference type="Proteomes" id="UP000000496">
    <property type="component" value="Chromosome gsn.131"/>
</dbReference>
<dbReference type="InterPro" id="IPR003010">
    <property type="entry name" value="C-N_Hydrolase"/>
</dbReference>
<feature type="transmembrane region" description="Helical" evidence="9">
    <location>
        <begin position="156"/>
        <end position="173"/>
    </location>
</feature>
<dbReference type="InterPro" id="IPR004563">
    <property type="entry name" value="Apolipo_AcylTrfase"/>
</dbReference>
<dbReference type="GO" id="GO:0042158">
    <property type="term" value="P:lipoprotein biosynthetic process"/>
    <property type="evidence" value="ECO:0007669"/>
    <property type="project" value="UniProtKB-UniRule"/>
</dbReference>
<dbReference type="Pfam" id="PF00795">
    <property type="entry name" value="CN_hydrolase"/>
    <property type="match status" value="1"/>
</dbReference>